<feature type="domain" description="DNA/RNA non-specific endonuclease/pyrophosphatase/phosphodiesterase" evidence="3">
    <location>
        <begin position="118"/>
        <end position="294"/>
    </location>
</feature>
<keyword evidence="2" id="KW-0812">Transmembrane</keyword>
<gene>
    <name evidence="4" type="ORF">FC91_GL000611</name>
</gene>
<accession>A0A0R1X6M6</accession>
<proteinExistence type="predicted"/>
<dbReference type="GO" id="GO:0003676">
    <property type="term" value="F:nucleic acid binding"/>
    <property type="evidence" value="ECO:0007669"/>
    <property type="project" value="InterPro"/>
</dbReference>
<keyword evidence="2" id="KW-1133">Transmembrane helix</keyword>
<dbReference type="InterPro" id="IPR044929">
    <property type="entry name" value="DNA/RNA_non-sp_Endonuclease_sf"/>
</dbReference>
<dbReference type="PATRIC" id="fig|1122147.4.peg.633"/>
<name>A0A0R1X6M6_9LACO</name>
<comment type="caution">
    <text evidence="4">The sequence shown here is derived from an EMBL/GenBank/DDBJ whole genome shotgun (WGS) entry which is preliminary data.</text>
</comment>
<dbReference type="Gene3D" id="3.40.570.10">
    <property type="entry name" value="Extracellular Endonuclease, subunit A"/>
    <property type="match status" value="1"/>
</dbReference>
<organism evidence="4 5">
    <name type="scientific">Schleiferilactobacillus harbinensis DSM 16991</name>
    <dbReference type="NCBI Taxonomy" id="1122147"/>
    <lineage>
        <taxon>Bacteria</taxon>
        <taxon>Bacillati</taxon>
        <taxon>Bacillota</taxon>
        <taxon>Bacilli</taxon>
        <taxon>Lactobacillales</taxon>
        <taxon>Lactobacillaceae</taxon>
        <taxon>Schleiferilactobacillus</taxon>
    </lineage>
</organism>
<dbReference type="Proteomes" id="UP000050949">
    <property type="component" value="Unassembled WGS sequence"/>
</dbReference>
<protein>
    <submittedName>
        <fullName evidence="4">DNA-entry nuclease</fullName>
    </submittedName>
</protein>
<evidence type="ECO:0000259" key="3">
    <source>
        <dbReference type="SMART" id="SM00892"/>
    </source>
</evidence>
<feature type="region of interest" description="Disordered" evidence="1">
    <location>
        <begin position="43"/>
        <end position="78"/>
    </location>
</feature>
<dbReference type="GO" id="GO:0016787">
    <property type="term" value="F:hydrolase activity"/>
    <property type="evidence" value="ECO:0007669"/>
    <property type="project" value="InterPro"/>
</dbReference>
<evidence type="ECO:0000313" key="4">
    <source>
        <dbReference type="EMBL" id="KRM25696.1"/>
    </source>
</evidence>
<evidence type="ECO:0000256" key="2">
    <source>
        <dbReference type="SAM" id="Phobius"/>
    </source>
</evidence>
<feature type="transmembrane region" description="Helical" evidence="2">
    <location>
        <begin position="21"/>
        <end position="39"/>
    </location>
</feature>
<dbReference type="InterPro" id="IPR044927">
    <property type="entry name" value="Endonuclea_NS_2"/>
</dbReference>
<sequence length="305" mass="33118">MAKRRKPTHRRGKKQPVHITLGSLIVIAIIAFAVARFGGGASTPSGTTHSDAAPSSQVSSAASQSSSTSQSSTAASSSAVGDSNWQATYAALAKLTFQSGNPAAINVNSGKSTLAMSAWQSNHIAYGNLDNLNRTTTVTAYLQRSNLGRSAGRPAQKWQPTGWHQEYRVINGDRIPVVNRGHLIAYTMTFNLNSDGVPQTGAEGSSDNPKNLATQTEFSNQKTMQVYEQAVRDALGRGARVIYQVTTVFRGNELMPRGYWSQAVSSDGRLNFNVYIWNVEPQLQFDYATGRNTIDRNMRVTEINQ</sequence>
<dbReference type="SMART" id="SM00892">
    <property type="entry name" value="Endonuclease_NS"/>
    <property type="match status" value="1"/>
</dbReference>
<feature type="compositionally biased region" description="Low complexity" evidence="1">
    <location>
        <begin position="50"/>
        <end position="78"/>
    </location>
</feature>
<dbReference type="RefSeq" id="WP_027829698.1">
    <property type="nucleotide sequence ID" value="NZ_AZFW01000103.1"/>
</dbReference>
<reference evidence="4 5" key="1">
    <citation type="journal article" date="2015" name="Genome Announc.">
        <title>Expanding the biotechnology potential of lactobacilli through comparative genomics of 213 strains and associated genera.</title>
        <authorList>
            <person name="Sun Z."/>
            <person name="Harris H.M."/>
            <person name="McCann A."/>
            <person name="Guo C."/>
            <person name="Argimon S."/>
            <person name="Zhang W."/>
            <person name="Yang X."/>
            <person name="Jeffery I.B."/>
            <person name="Cooney J.C."/>
            <person name="Kagawa T.F."/>
            <person name="Liu W."/>
            <person name="Song Y."/>
            <person name="Salvetti E."/>
            <person name="Wrobel A."/>
            <person name="Rasinkangas P."/>
            <person name="Parkhill J."/>
            <person name="Rea M.C."/>
            <person name="O'Sullivan O."/>
            <person name="Ritari J."/>
            <person name="Douillard F.P."/>
            <person name="Paul Ross R."/>
            <person name="Yang R."/>
            <person name="Briner A.E."/>
            <person name="Felis G.E."/>
            <person name="de Vos W.M."/>
            <person name="Barrangou R."/>
            <person name="Klaenhammer T.R."/>
            <person name="Caufield P.W."/>
            <person name="Cui Y."/>
            <person name="Zhang H."/>
            <person name="O'Toole P.W."/>
        </authorList>
    </citation>
    <scope>NUCLEOTIDE SEQUENCE [LARGE SCALE GENOMIC DNA]</scope>
    <source>
        <strain evidence="4 5">DSM 16991</strain>
    </source>
</reference>
<dbReference type="Pfam" id="PF13930">
    <property type="entry name" value="Endonuclea_NS_2"/>
    <property type="match status" value="1"/>
</dbReference>
<evidence type="ECO:0000256" key="1">
    <source>
        <dbReference type="SAM" id="MobiDB-lite"/>
    </source>
</evidence>
<evidence type="ECO:0000313" key="5">
    <source>
        <dbReference type="Proteomes" id="UP000050949"/>
    </source>
</evidence>
<dbReference type="EMBL" id="AZFW01000103">
    <property type="protein sequence ID" value="KRM25696.1"/>
    <property type="molecule type" value="Genomic_DNA"/>
</dbReference>
<dbReference type="GO" id="GO:0046872">
    <property type="term" value="F:metal ion binding"/>
    <property type="evidence" value="ECO:0007669"/>
    <property type="project" value="InterPro"/>
</dbReference>
<dbReference type="InterPro" id="IPR001604">
    <property type="entry name" value="Endo_G_ENPP1-like_dom"/>
</dbReference>
<dbReference type="AlphaFoldDB" id="A0A0R1X6M6"/>
<dbReference type="eggNOG" id="COG2169">
    <property type="taxonomic scope" value="Bacteria"/>
</dbReference>
<keyword evidence="2" id="KW-0472">Membrane</keyword>